<dbReference type="SUPFAM" id="SSF51735">
    <property type="entry name" value="NAD(P)-binding Rossmann-fold domains"/>
    <property type="match status" value="1"/>
</dbReference>
<dbReference type="GO" id="GO:0016491">
    <property type="term" value="F:oxidoreductase activity"/>
    <property type="evidence" value="ECO:0007669"/>
    <property type="project" value="UniProtKB-KW"/>
</dbReference>
<reference evidence="3 4" key="1">
    <citation type="journal article" date="2019" name="Nat. Microbiol.">
        <title>Mediterranean grassland soil C-N compound turnover is dependent on rainfall and depth, and is mediated by genomically divergent microorganisms.</title>
        <authorList>
            <person name="Diamond S."/>
            <person name="Andeer P.F."/>
            <person name="Li Z."/>
            <person name="Crits-Christoph A."/>
            <person name="Burstein D."/>
            <person name="Anantharaman K."/>
            <person name="Lane K.R."/>
            <person name="Thomas B.C."/>
            <person name="Pan C."/>
            <person name="Northen T.R."/>
            <person name="Banfield J.F."/>
        </authorList>
    </citation>
    <scope>NUCLEOTIDE SEQUENCE [LARGE SCALE GENOMIC DNA]</scope>
    <source>
        <strain evidence="3">NP_3</strain>
    </source>
</reference>
<accession>A0A537K861</accession>
<dbReference type="PANTHER" id="PTHR43669:SF3">
    <property type="entry name" value="ALCOHOL DEHYDROGENASE, PUTATIVE (AFU_ORTHOLOGUE AFUA_3G03445)-RELATED"/>
    <property type="match status" value="1"/>
</dbReference>
<evidence type="ECO:0000313" key="4">
    <source>
        <dbReference type="Proteomes" id="UP000318509"/>
    </source>
</evidence>
<organism evidence="3 4">
    <name type="scientific">Candidatus Segetimicrobium genomatis</name>
    <dbReference type="NCBI Taxonomy" id="2569760"/>
    <lineage>
        <taxon>Bacteria</taxon>
        <taxon>Bacillati</taxon>
        <taxon>Candidatus Sysuimicrobiota</taxon>
        <taxon>Candidatus Sysuimicrobiia</taxon>
        <taxon>Candidatus Sysuimicrobiales</taxon>
        <taxon>Candidatus Segetimicrobiaceae</taxon>
        <taxon>Candidatus Segetimicrobium</taxon>
    </lineage>
</organism>
<evidence type="ECO:0000313" key="3">
    <source>
        <dbReference type="EMBL" id="TMI91927.1"/>
    </source>
</evidence>
<keyword evidence="2" id="KW-0560">Oxidoreductase</keyword>
<dbReference type="Pfam" id="PF00106">
    <property type="entry name" value="adh_short"/>
    <property type="match status" value="1"/>
</dbReference>
<dbReference type="Gene3D" id="3.40.50.720">
    <property type="entry name" value="NAD(P)-binding Rossmann-like Domain"/>
    <property type="match status" value="1"/>
</dbReference>
<dbReference type="EMBL" id="VBAK01000077">
    <property type="protein sequence ID" value="TMI91927.1"/>
    <property type="molecule type" value="Genomic_DNA"/>
</dbReference>
<gene>
    <name evidence="3" type="ORF">E6H00_03300</name>
</gene>
<comment type="similarity">
    <text evidence="1">Belongs to the short-chain dehydrogenases/reductases (SDR) family.</text>
</comment>
<dbReference type="AlphaFoldDB" id="A0A537K861"/>
<dbReference type="InterPro" id="IPR002347">
    <property type="entry name" value="SDR_fam"/>
</dbReference>
<proteinExistence type="inferred from homology"/>
<dbReference type="CDD" id="cd05233">
    <property type="entry name" value="SDR_c"/>
    <property type="match status" value="1"/>
</dbReference>
<evidence type="ECO:0000256" key="1">
    <source>
        <dbReference type="ARBA" id="ARBA00006484"/>
    </source>
</evidence>
<dbReference type="InterPro" id="IPR036291">
    <property type="entry name" value="NAD(P)-bd_dom_sf"/>
</dbReference>
<name>A0A537K861_9BACT</name>
<dbReference type="PRINTS" id="PR00081">
    <property type="entry name" value="GDHRDH"/>
</dbReference>
<dbReference type="PANTHER" id="PTHR43669">
    <property type="entry name" value="5-KETO-D-GLUCONATE 5-REDUCTASE"/>
    <property type="match status" value="1"/>
</dbReference>
<protein>
    <submittedName>
        <fullName evidence="3">SDR family oxidoreductase</fullName>
    </submittedName>
</protein>
<evidence type="ECO:0000256" key="2">
    <source>
        <dbReference type="ARBA" id="ARBA00023002"/>
    </source>
</evidence>
<dbReference type="Proteomes" id="UP000318509">
    <property type="component" value="Unassembled WGS sequence"/>
</dbReference>
<comment type="caution">
    <text evidence="3">The sequence shown here is derived from an EMBL/GenBank/DDBJ whole genome shotgun (WGS) entry which is preliminary data.</text>
</comment>
<sequence>MLQKERVALVTGAARGLGWGIARAFGIAGARVCVTDINEDELARCARDLAADGTEDLAFHSDVANLAECKNVVKKIVDRWGRLDVVVHNAIYMPLITFEATTPEEWGRQINVGIGGMFNCTHAVWNQMKAQGGGHIIGIASGSSIRGYKEEIAYCTIKHGIEGFVKALSLEAKDYNIALNTIGPGARIKPTRLSWAEYDRAPADLRATWADPVELGKAWVWLATQPPGRFTGCRFDAATLVQTIAREGHDFEFEAEKVTLYPDDFRARQEWYSSQRD</sequence>